<proteinExistence type="predicted"/>
<keyword evidence="3" id="KW-1185">Reference proteome</keyword>
<feature type="region of interest" description="Disordered" evidence="1">
    <location>
        <begin position="1"/>
        <end position="24"/>
    </location>
</feature>
<name>A0ABW7DC47_9PSED</name>
<protein>
    <submittedName>
        <fullName evidence="2">Uncharacterized protein</fullName>
    </submittedName>
</protein>
<dbReference type="RefSeq" id="WP_394506010.1">
    <property type="nucleotide sequence ID" value="NZ_JBIEIL010000005.1"/>
</dbReference>
<feature type="compositionally biased region" description="Basic residues" evidence="1">
    <location>
        <begin position="1"/>
        <end position="14"/>
    </location>
</feature>
<dbReference type="EMBL" id="JBIEIL010000005">
    <property type="protein sequence ID" value="MFG6205061.1"/>
    <property type="molecule type" value="Genomic_DNA"/>
</dbReference>
<dbReference type="Proteomes" id="UP001605918">
    <property type="component" value="Unassembled WGS sequence"/>
</dbReference>
<evidence type="ECO:0000313" key="3">
    <source>
        <dbReference type="Proteomes" id="UP001605918"/>
    </source>
</evidence>
<accession>A0ABW7DC47</accession>
<gene>
    <name evidence="2" type="ORF">ACGSLL_11890</name>
</gene>
<reference evidence="2 3" key="1">
    <citation type="submission" date="2024-10" db="EMBL/GenBank/DDBJ databases">
        <title>Whole genome of Pseudomonas sp Strain RB5.</title>
        <authorList>
            <person name="Selami N."/>
        </authorList>
    </citation>
    <scope>NUCLEOTIDE SEQUENCE [LARGE SCALE GENOMIC DNA]</scope>
    <source>
        <strain evidence="2 3">RB5</strain>
    </source>
</reference>
<comment type="caution">
    <text evidence="2">The sequence shown here is derived from an EMBL/GenBank/DDBJ whole genome shotgun (WGS) entry which is preliminary data.</text>
</comment>
<evidence type="ECO:0000256" key="1">
    <source>
        <dbReference type="SAM" id="MobiDB-lite"/>
    </source>
</evidence>
<sequence length="53" mass="5679">MRKVIKKSLTKKALPKPAGALGSPALSANQRRFLHVLENGTDLDEPSVLAGRP</sequence>
<evidence type="ECO:0000313" key="2">
    <source>
        <dbReference type="EMBL" id="MFG6205061.1"/>
    </source>
</evidence>
<organism evidence="2 3">
    <name type="scientific">Pseudomonas retamae</name>
    <dbReference type="NCBI Taxonomy" id="702110"/>
    <lineage>
        <taxon>Bacteria</taxon>
        <taxon>Pseudomonadati</taxon>
        <taxon>Pseudomonadota</taxon>
        <taxon>Gammaproteobacteria</taxon>
        <taxon>Pseudomonadales</taxon>
        <taxon>Pseudomonadaceae</taxon>
        <taxon>Pseudomonas</taxon>
    </lineage>
</organism>